<evidence type="ECO:0000256" key="3">
    <source>
        <dbReference type="ARBA" id="ARBA00022723"/>
    </source>
</evidence>
<dbReference type="Pfam" id="PF00127">
    <property type="entry name" value="Copper-bind"/>
    <property type="match status" value="1"/>
</dbReference>
<keyword evidence="5" id="KW-0186">Copper</keyword>
<dbReference type="InterPro" id="IPR000923">
    <property type="entry name" value="BlueCu_1"/>
</dbReference>
<dbReference type="SUPFAM" id="SSF49503">
    <property type="entry name" value="Cupredoxins"/>
    <property type="match status" value="1"/>
</dbReference>
<keyword evidence="4" id="KW-0249">Electron transport</keyword>
<evidence type="ECO:0000256" key="1">
    <source>
        <dbReference type="ARBA" id="ARBA00004459"/>
    </source>
</evidence>
<evidence type="ECO:0000313" key="9">
    <source>
        <dbReference type="EMBL" id="MCG6504559.1"/>
    </source>
</evidence>
<dbReference type="Gene3D" id="2.60.40.420">
    <property type="entry name" value="Cupredoxins - blue copper proteins"/>
    <property type="match status" value="1"/>
</dbReference>
<comment type="subcellular location">
    <subcellularLocation>
        <location evidence="1">Cell outer membrane</location>
        <topology evidence="1">Lipid-anchor</topology>
    </subcellularLocation>
</comment>
<dbReference type="InterPro" id="IPR050845">
    <property type="entry name" value="Cu-binding_ET"/>
</dbReference>
<evidence type="ECO:0000256" key="4">
    <source>
        <dbReference type="ARBA" id="ARBA00022982"/>
    </source>
</evidence>
<evidence type="ECO:0000259" key="8">
    <source>
        <dbReference type="Pfam" id="PF00127"/>
    </source>
</evidence>
<feature type="region of interest" description="Disordered" evidence="6">
    <location>
        <begin position="20"/>
        <end position="57"/>
    </location>
</feature>
<keyword evidence="10" id="KW-1185">Reference proteome</keyword>
<accession>A0ABS9NP35</accession>
<keyword evidence="7" id="KW-0732">Signal</keyword>
<dbReference type="Proteomes" id="UP001298424">
    <property type="component" value="Unassembled WGS sequence"/>
</dbReference>
<dbReference type="NCBIfam" id="TIGR02695">
    <property type="entry name" value="azurin"/>
    <property type="match status" value="1"/>
</dbReference>
<name>A0ABS9NP35_9NEIS</name>
<dbReference type="RefSeq" id="WP_238748068.1">
    <property type="nucleotide sequence ID" value="NZ_JAKOOW010000032.1"/>
</dbReference>
<organism evidence="9 10">
    <name type="scientific">Kingella pumchi</name>
    <dbReference type="NCBI Taxonomy" id="2779506"/>
    <lineage>
        <taxon>Bacteria</taxon>
        <taxon>Pseudomonadati</taxon>
        <taxon>Pseudomonadota</taxon>
        <taxon>Betaproteobacteria</taxon>
        <taxon>Neisseriales</taxon>
        <taxon>Neisseriaceae</taxon>
        <taxon>Kingella</taxon>
    </lineage>
</organism>
<evidence type="ECO:0000256" key="7">
    <source>
        <dbReference type="SAM" id="SignalP"/>
    </source>
</evidence>
<dbReference type="InterPro" id="IPR008972">
    <property type="entry name" value="Cupredoxin"/>
</dbReference>
<evidence type="ECO:0000313" key="10">
    <source>
        <dbReference type="Proteomes" id="UP001298424"/>
    </source>
</evidence>
<feature type="domain" description="Blue (type 1) copper" evidence="8">
    <location>
        <begin position="66"/>
        <end position="191"/>
    </location>
</feature>
<dbReference type="PANTHER" id="PTHR38439:SF2">
    <property type="entry name" value="OUTER MEMBRANE PROTEIN H.8"/>
    <property type="match status" value="1"/>
</dbReference>
<dbReference type="InterPro" id="IPR028871">
    <property type="entry name" value="BlueCu_1_BS"/>
</dbReference>
<dbReference type="InterPro" id="IPR014068">
    <property type="entry name" value="Azurin"/>
</dbReference>
<reference evidence="9 10" key="1">
    <citation type="submission" date="2022-02" db="EMBL/GenBank/DDBJ databases">
        <title>Genome sequence data of Kingella unionensis sp. nov. strain CICC 24913 (CCUG 75125).</title>
        <authorList>
            <person name="Xiao M."/>
        </authorList>
    </citation>
    <scope>NUCLEOTIDE SEQUENCE [LARGE SCALE GENOMIC DNA]</scope>
    <source>
        <strain evidence="9 10">CICC 24913</strain>
    </source>
</reference>
<dbReference type="CDD" id="cd13922">
    <property type="entry name" value="Azurin"/>
    <property type="match status" value="1"/>
</dbReference>
<feature type="signal peptide" evidence="7">
    <location>
        <begin position="1"/>
        <end position="19"/>
    </location>
</feature>
<feature type="chain" id="PRO_5046309399" evidence="7">
    <location>
        <begin position="20"/>
        <end position="193"/>
    </location>
</feature>
<protein>
    <submittedName>
        <fullName evidence="9">Azurin</fullName>
    </submittedName>
</protein>
<dbReference type="EMBL" id="JAKOOW010000032">
    <property type="protein sequence ID" value="MCG6504559.1"/>
    <property type="molecule type" value="Genomic_DNA"/>
</dbReference>
<dbReference type="PANTHER" id="PTHR38439">
    <property type="entry name" value="AURACYANIN-B"/>
    <property type="match status" value="1"/>
</dbReference>
<feature type="compositionally biased region" description="Low complexity" evidence="6">
    <location>
        <begin position="24"/>
        <end position="57"/>
    </location>
</feature>
<evidence type="ECO:0000256" key="5">
    <source>
        <dbReference type="ARBA" id="ARBA00023008"/>
    </source>
</evidence>
<dbReference type="PROSITE" id="PS51257">
    <property type="entry name" value="PROKAR_LIPOPROTEIN"/>
    <property type="match status" value="1"/>
</dbReference>
<dbReference type="PROSITE" id="PS00196">
    <property type="entry name" value="COPPER_BLUE"/>
    <property type="match status" value="1"/>
</dbReference>
<gene>
    <name evidence="9" type="primary">azu</name>
    <name evidence="9" type="ORF">MB824_08625</name>
</gene>
<keyword evidence="3" id="KW-0479">Metal-binding</keyword>
<sequence length="193" mass="19793">MKYYMSLIAAAALALSACGDNKPAEQPAAPPAQETVASEAAPASDAPASKAASAPASEAAAPAAGECATVVESNDAMQYNVKELNVKASCKEFTVTLKHTGSAKKAAMGHNIVIAKTADVSEILKGANEAGADKDYLQADDPRILAHSGMIGGGEETTLKLDTSKLSKDGDYEFFCSFPGHEGVMKGSVKLVD</sequence>
<evidence type="ECO:0000256" key="2">
    <source>
        <dbReference type="ARBA" id="ARBA00022448"/>
    </source>
</evidence>
<proteinExistence type="predicted"/>
<comment type="caution">
    <text evidence="9">The sequence shown here is derived from an EMBL/GenBank/DDBJ whole genome shotgun (WGS) entry which is preliminary data.</text>
</comment>
<evidence type="ECO:0000256" key="6">
    <source>
        <dbReference type="SAM" id="MobiDB-lite"/>
    </source>
</evidence>
<keyword evidence="2" id="KW-0813">Transport</keyword>